<dbReference type="AlphaFoldDB" id="E9G9Q3"/>
<keyword evidence="3" id="KW-1185">Reference proteome</keyword>
<evidence type="ECO:0000256" key="1">
    <source>
        <dbReference type="SAM" id="MobiDB-lite"/>
    </source>
</evidence>
<evidence type="ECO:0000313" key="3">
    <source>
        <dbReference type="Proteomes" id="UP000000305"/>
    </source>
</evidence>
<dbReference type="STRING" id="6669.E9G9Q3"/>
<dbReference type="Proteomes" id="UP000000305">
    <property type="component" value="Unassembled WGS sequence"/>
</dbReference>
<sequence>MVLNEPTSRIRAVEQSAVETLETHRWGKERFDHLTSKRAQAKNQRIDPADNLASKDTYLDYNPQSDQNRNKTAKDAGRPKRSSSAMERPTRVRKQPSRLADFELGEDSGKLVRGGNGHVGRGGRGGRGRKVEGVLRVCLEGLDLNKLTPEEGTQAIEVTHRNSSRGSIPVIVEEANLIPTPDDDLNFDWMMPTLATPVQVSMAPNGSSGSGLARYKDLINPLRLKLTKFDDFRVSLGMLS</sequence>
<dbReference type="HOGENOM" id="CLU_1157430_0_0_1"/>
<evidence type="ECO:0000313" key="2">
    <source>
        <dbReference type="EMBL" id="EFX83611.1"/>
    </source>
</evidence>
<dbReference type="KEGG" id="dpx:DAPPUDRAFT_100200"/>
<gene>
    <name evidence="2" type="ORF">DAPPUDRAFT_100200</name>
</gene>
<feature type="compositionally biased region" description="Gly residues" evidence="1">
    <location>
        <begin position="112"/>
        <end position="125"/>
    </location>
</feature>
<organism evidence="2 3">
    <name type="scientific">Daphnia pulex</name>
    <name type="common">Water flea</name>
    <dbReference type="NCBI Taxonomy" id="6669"/>
    <lineage>
        <taxon>Eukaryota</taxon>
        <taxon>Metazoa</taxon>
        <taxon>Ecdysozoa</taxon>
        <taxon>Arthropoda</taxon>
        <taxon>Crustacea</taxon>
        <taxon>Branchiopoda</taxon>
        <taxon>Diplostraca</taxon>
        <taxon>Cladocera</taxon>
        <taxon>Anomopoda</taxon>
        <taxon>Daphniidae</taxon>
        <taxon>Daphnia</taxon>
    </lineage>
</organism>
<dbReference type="EMBL" id="GL732536">
    <property type="protein sequence ID" value="EFX83611.1"/>
    <property type="molecule type" value="Genomic_DNA"/>
</dbReference>
<proteinExistence type="predicted"/>
<feature type="compositionally biased region" description="Basic and acidic residues" evidence="1">
    <location>
        <begin position="68"/>
        <end position="78"/>
    </location>
</feature>
<name>E9G9Q3_DAPPU</name>
<dbReference type="InParanoid" id="E9G9Q3"/>
<reference evidence="2 3" key="1">
    <citation type="journal article" date="2011" name="Science">
        <title>The ecoresponsive genome of Daphnia pulex.</title>
        <authorList>
            <person name="Colbourne J.K."/>
            <person name="Pfrender M.E."/>
            <person name="Gilbert D."/>
            <person name="Thomas W.K."/>
            <person name="Tucker A."/>
            <person name="Oakley T.H."/>
            <person name="Tokishita S."/>
            <person name="Aerts A."/>
            <person name="Arnold G.J."/>
            <person name="Basu M.K."/>
            <person name="Bauer D.J."/>
            <person name="Caceres C.E."/>
            <person name="Carmel L."/>
            <person name="Casola C."/>
            <person name="Choi J.H."/>
            <person name="Detter J.C."/>
            <person name="Dong Q."/>
            <person name="Dusheyko S."/>
            <person name="Eads B.D."/>
            <person name="Frohlich T."/>
            <person name="Geiler-Samerotte K.A."/>
            <person name="Gerlach D."/>
            <person name="Hatcher P."/>
            <person name="Jogdeo S."/>
            <person name="Krijgsveld J."/>
            <person name="Kriventseva E.V."/>
            <person name="Kultz D."/>
            <person name="Laforsch C."/>
            <person name="Lindquist E."/>
            <person name="Lopez J."/>
            <person name="Manak J.R."/>
            <person name="Muller J."/>
            <person name="Pangilinan J."/>
            <person name="Patwardhan R.P."/>
            <person name="Pitluck S."/>
            <person name="Pritham E.J."/>
            <person name="Rechtsteiner A."/>
            <person name="Rho M."/>
            <person name="Rogozin I.B."/>
            <person name="Sakarya O."/>
            <person name="Salamov A."/>
            <person name="Schaack S."/>
            <person name="Shapiro H."/>
            <person name="Shiga Y."/>
            <person name="Skalitzky C."/>
            <person name="Smith Z."/>
            <person name="Souvorov A."/>
            <person name="Sung W."/>
            <person name="Tang Z."/>
            <person name="Tsuchiya D."/>
            <person name="Tu H."/>
            <person name="Vos H."/>
            <person name="Wang M."/>
            <person name="Wolf Y.I."/>
            <person name="Yamagata H."/>
            <person name="Yamada T."/>
            <person name="Ye Y."/>
            <person name="Shaw J.R."/>
            <person name="Andrews J."/>
            <person name="Crease T.J."/>
            <person name="Tang H."/>
            <person name="Lucas S.M."/>
            <person name="Robertson H.M."/>
            <person name="Bork P."/>
            <person name="Koonin E.V."/>
            <person name="Zdobnov E.M."/>
            <person name="Grigoriev I.V."/>
            <person name="Lynch M."/>
            <person name="Boore J.L."/>
        </authorList>
    </citation>
    <scope>NUCLEOTIDE SEQUENCE [LARGE SCALE GENOMIC DNA]</scope>
</reference>
<feature type="region of interest" description="Disordered" evidence="1">
    <location>
        <begin position="35"/>
        <end position="127"/>
    </location>
</feature>
<protein>
    <submittedName>
        <fullName evidence="2">Uncharacterized protein</fullName>
    </submittedName>
</protein>
<accession>E9G9Q3</accession>